<dbReference type="OrthoDB" id="2141239at2759"/>
<evidence type="ECO:0000313" key="3">
    <source>
        <dbReference type="Proteomes" id="UP000054342"/>
    </source>
</evidence>
<dbReference type="STRING" id="348802.A0A0D2CPH9"/>
<dbReference type="EMBL" id="KN847322">
    <property type="protein sequence ID" value="KIW51867.1"/>
    <property type="molecule type" value="Genomic_DNA"/>
</dbReference>
<evidence type="ECO:0008006" key="4">
    <source>
        <dbReference type="Google" id="ProtNLM"/>
    </source>
</evidence>
<reference evidence="2 3" key="1">
    <citation type="submission" date="2015-01" db="EMBL/GenBank/DDBJ databases">
        <title>The Genome Sequence of Exophiala xenobiotica CBS118157.</title>
        <authorList>
            <consortium name="The Broad Institute Genomics Platform"/>
            <person name="Cuomo C."/>
            <person name="de Hoog S."/>
            <person name="Gorbushina A."/>
            <person name="Stielow B."/>
            <person name="Teixiera M."/>
            <person name="Abouelleil A."/>
            <person name="Chapman S.B."/>
            <person name="Priest M."/>
            <person name="Young S.K."/>
            <person name="Wortman J."/>
            <person name="Nusbaum C."/>
            <person name="Birren B."/>
        </authorList>
    </citation>
    <scope>NUCLEOTIDE SEQUENCE [LARGE SCALE GENOMIC DNA]</scope>
    <source>
        <strain evidence="2 3">CBS 118157</strain>
    </source>
</reference>
<dbReference type="Proteomes" id="UP000054342">
    <property type="component" value="Unassembled WGS sequence"/>
</dbReference>
<proteinExistence type="predicted"/>
<keyword evidence="1" id="KW-0732">Signal</keyword>
<dbReference type="HOGENOM" id="CLU_038962_0_0_1"/>
<keyword evidence="3" id="KW-1185">Reference proteome</keyword>
<organism evidence="2 3">
    <name type="scientific">Exophiala xenobiotica</name>
    <dbReference type="NCBI Taxonomy" id="348802"/>
    <lineage>
        <taxon>Eukaryota</taxon>
        <taxon>Fungi</taxon>
        <taxon>Dikarya</taxon>
        <taxon>Ascomycota</taxon>
        <taxon>Pezizomycotina</taxon>
        <taxon>Eurotiomycetes</taxon>
        <taxon>Chaetothyriomycetidae</taxon>
        <taxon>Chaetothyriales</taxon>
        <taxon>Herpotrichiellaceae</taxon>
        <taxon>Exophiala</taxon>
    </lineage>
</organism>
<dbReference type="GeneID" id="25332457"/>
<evidence type="ECO:0000256" key="1">
    <source>
        <dbReference type="SAM" id="SignalP"/>
    </source>
</evidence>
<dbReference type="AlphaFoldDB" id="A0A0D2CPH9"/>
<protein>
    <recommendedName>
        <fullName evidence="4">Circumsporozoite protein</fullName>
    </recommendedName>
</protein>
<dbReference type="RefSeq" id="XP_013312451.1">
    <property type="nucleotide sequence ID" value="XM_013456997.1"/>
</dbReference>
<name>A0A0D2CPH9_9EURO</name>
<accession>A0A0D2CPH9</accession>
<feature type="signal peptide" evidence="1">
    <location>
        <begin position="1"/>
        <end position="17"/>
    </location>
</feature>
<sequence length="375" mass="37293">MYFQAATLAALIAVAHARFNQEQIPIPAIAAVQGGRPGVAATIAGAAVSDLLAATNACDKLKRGDQIISELGTGADAIAAAIGIVAAEKNFNPFVQSIPTICNDPTLPATDVLRGITQLIDPAVVGSDIANALSAQTKVTPLDATGKSVADLLAENGFTNFTTQDAAGNTGAAPAGDAAVSDAGAATAAASTGAASASTTAAVVVCGGAPTATEAPITATEAAAVSTTTTAAEAVSTTAAASGDSSVQASTVAGADFGLCVPTMKFEGGLGGRPATEFTFLPIDPLCAQGQQEALNPNIITNRICDQLTNVCEANDAAKSLCRDAQAQIQALGTRDKTTADTWNTLLGFEGAVTNPDGGADSPPAKMRMVRSYRA</sequence>
<feature type="chain" id="PRO_5002255335" description="Circumsporozoite protein" evidence="1">
    <location>
        <begin position="18"/>
        <end position="375"/>
    </location>
</feature>
<gene>
    <name evidence="2" type="ORF">PV05_10549</name>
</gene>
<evidence type="ECO:0000313" key="2">
    <source>
        <dbReference type="EMBL" id="KIW51867.1"/>
    </source>
</evidence>